<evidence type="ECO:0000313" key="10">
    <source>
        <dbReference type="EMBL" id="CAF3806733.1"/>
    </source>
</evidence>
<dbReference type="SUPFAM" id="SSF81321">
    <property type="entry name" value="Family A G protein-coupled receptor-like"/>
    <property type="match status" value="1"/>
</dbReference>
<evidence type="ECO:0000313" key="11">
    <source>
        <dbReference type="Proteomes" id="UP000663834"/>
    </source>
</evidence>
<dbReference type="InterPro" id="IPR052954">
    <property type="entry name" value="GPCR-Ligand_Int"/>
</dbReference>
<feature type="non-terminal residue" evidence="7">
    <location>
        <position position="1"/>
    </location>
</feature>
<evidence type="ECO:0000256" key="5">
    <source>
        <dbReference type="SAM" id="Phobius"/>
    </source>
</evidence>
<dbReference type="EMBL" id="CAJNOW010005169">
    <property type="protein sequence ID" value="CAF1441587.1"/>
    <property type="molecule type" value="Genomic_DNA"/>
</dbReference>
<organism evidence="7 11">
    <name type="scientific">Rotaria magnacalcarata</name>
    <dbReference type="NCBI Taxonomy" id="392030"/>
    <lineage>
        <taxon>Eukaryota</taxon>
        <taxon>Metazoa</taxon>
        <taxon>Spiralia</taxon>
        <taxon>Gnathifera</taxon>
        <taxon>Rotifera</taxon>
        <taxon>Eurotatoria</taxon>
        <taxon>Bdelloidea</taxon>
        <taxon>Philodinida</taxon>
        <taxon>Philodinidae</taxon>
        <taxon>Rotaria</taxon>
    </lineage>
</organism>
<proteinExistence type="predicted"/>
<dbReference type="Proteomes" id="UP000663834">
    <property type="component" value="Unassembled WGS sequence"/>
</dbReference>
<dbReference type="Gene3D" id="1.20.1070.10">
    <property type="entry name" value="Rhodopsin 7-helix transmembrane proteins"/>
    <property type="match status" value="1"/>
</dbReference>
<dbReference type="Proteomes" id="UP000681720">
    <property type="component" value="Unassembled WGS sequence"/>
</dbReference>
<comment type="subcellular location">
    <subcellularLocation>
        <location evidence="1">Membrane</location>
    </subcellularLocation>
</comment>
<evidence type="ECO:0000256" key="3">
    <source>
        <dbReference type="ARBA" id="ARBA00022989"/>
    </source>
</evidence>
<sequence length="301" mass="34724">IRTLTILVLCIIVPLLIFDGQILLNYGVFRTYHMCDDILSYETKQFQRAIYHPLHESHILKNVSILYYARFFPAQVSKPVKCMVCILWNIIDTLIYAIIPFLIILTSSIIIITAIYRRRRSMLSVGGICHTNRRRISTRDSLSILLIAINCLFLIMTGPLNIRLIVQSVLNYFTSKLSSMKRFTQLNEYLRLLQNSYHALSFIFYCFVGNKFRSTACSTCQLVYCKLLHLSSEQRQAQSLVIRGCCGRNNVDMNRLPTLTSIIDDSKRISNLSNKITSSKRQSYQSEISIQNQPKLMDTPV</sequence>
<evidence type="ECO:0000256" key="1">
    <source>
        <dbReference type="ARBA" id="ARBA00004370"/>
    </source>
</evidence>
<keyword evidence="4 5" id="KW-0472">Membrane</keyword>
<reference evidence="7" key="1">
    <citation type="submission" date="2021-02" db="EMBL/GenBank/DDBJ databases">
        <authorList>
            <person name="Nowell W R."/>
        </authorList>
    </citation>
    <scope>NUCLEOTIDE SEQUENCE</scope>
</reference>
<dbReference type="EMBL" id="CAJOBJ010000231">
    <property type="protein sequence ID" value="CAF3806733.1"/>
    <property type="molecule type" value="Genomic_DNA"/>
</dbReference>
<evidence type="ECO:0000256" key="2">
    <source>
        <dbReference type="ARBA" id="ARBA00022692"/>
    </source>
</evidence>
<comment type="caution">
    <text evidence="7">The sequence shown here is derived from an EMBL/GenBank/DDBJ whole genome shotgun (WGS) entry which is preliminary data.</text>
</comment>
<dbReference type="AlphaFoldDB" id="A0A815P1J9"/>
<dbReference type="EMBL" id="CAJNRF010016980">
    <property type="protein sequence ID" value="CAF2216815.1"/>
    <property type="molecule type" value="Genomic_DNA"/>
</dbReference>
<feature type="domain" description="G-protein coupled receptors family 1 profile" evidence="6">
    <location>
        <begin position="1"/>
        <end position="205"/>
    </location>
</feature>
<gene>
    <name evidence="10" type="ORF">GIL414_LOCUS1402</name>
    <name evidence="7" type="ORF">KQP761_LOCUS11532</name>
    <name evidence="8" type="ORF">MBJ925_LOCUS35084</name>
    <name evidence="9" type="ORF">WKI299_LOCUS35301</name>
</gene>
<evidence type="ECO:0000313" key="8">
    <source>
        <dbReference type="EMBL" id="CAF2195165.1"/>
    </source>
</evidence>
<dbReference type="InterPro" id="IPR017452">
    <property type="entry name" value="GPCR_Rhodpsn_7TM"/>
</dbReference>
<feature type="transmembrane region" description="Helical" evidence="5">
    <location>
        <begin position="94"/>
        <end position="116"/>
    </location>
</feature>
<keyword evidence="2 5" id="KW-0812">Transmembrane</keyword>
<evidence type="ECO:0000256" key="4">
    <source>
        <dbReference type="ARBA" id="ARBA00023136"/>
    </source>
</evidence>
<evidence type="ECO:0000313" key="7">
    <source>
        <dbReference type="EMBL" id="CAF1441587.1"/>
    </source>
</evidence>
<dbReference type="Proteomes" id="UP000663824">
    <property type="component" value="Unassembled WGS sequence"/>
</dbReference>
<accession>A0A815P1J9</accession>
<dbReference type="EMBL" id="CAJNRE010019398">
    <property type="protein sequence ID" value="CAF2195165.1"/>
    <property type="molecule type" value="Genomic_DNA"/>
</dbReference>
<name>A0A815P1J9_9BILA</name>
<dbReference type="OrthoDB" id="10471124at2759"/>
<dbReference type="PROSITE" id="PS50262">
    <property type="entry name" value="G_PROTEIN_RECEP_F1_2"/>
    <property type="match status" value="1"/>
</dbReference>
<dbReference type="Proteomes" id="UP000663856">
    <property type="component" value="Unassembled WGS sequence"/>
</dbReference>
<dbReference type="GO" id="GO:0016020">
    <property type="term" value="C:membrane"/>
    <property type="evidence" value="ECO:0007669"/>
    <property type="project" value="UniProtKB-SubCell"/>
</dbReference>
<protein>
    <recommendedName>
        <fullName evidence="6">G-protein coupled receptors family 1 profile domain-containing protein</fullName>
    </recommendedName>
</protein>
<keyword evidence="3 5" id="KW-1133">Transmembrane helix</keyword>
<dbReference type="PANTHER" id="PTHR46641">
    <property type="entry name" value="FMRFAMIDE RECEPTOR-RELATED"/>
    <property type="match status" value="1"/>
</dbReference>
<evidence type="ECO:0000313" key="9">
    <source>
        <dbReference type="EMBL" id="CAF2216815.1"/>
    </source>
</evidence>
<feature type="transmembrane region" description="Helical" evidence="5">
    <location>
        <begin position="142"/>
        <end position="162"/>
    </location>
</feature>
<evidence type="ECO:0000259" key="6">
    <source>
        <dbReference type="PROSITE" id="PS50262"/>
    </source>
</evidence>